<reference evidence="4 5" key="1">
    <citation type="journal article" date="2023" name="G3 (Bethesda)">
        <title>A chromosome-level genome assembly of Zasmidium syzygii isolated from banana leaves.</title>
        <authorList>
            <person name="van Westerhoven A.C."/>
            <person name="Mehrabi R."/>
            <person name="Talebi R."/>
            <person name="Steentjes M.B.F."/>
            <person name="Corcolon B."/>
            <person name="Chong P.A."/>
            <person name="Kema G.H.J."/>
            <person name="Seidl M.F."/>
        </authorList>
    </citation>
    <scope>NUCLEOTIDE SEQUENCE [LARGE SCALE GENOMIC DNA]</scope>
    <source>
        <strain evidence="4 5">P124</strain>
    </source>
</reference>
<feature type="compositionally biased region" description="Polar residues" evidence="2">
    <location>
        <begin position="84"/>
        <end position="95"/>
    </location>
</feature>
<dbReference type="PROSITE" id="PS50048">
    <property type="entry name" value="ZN2_CY6_FUNGAL_2"/>
    <property type="match status" value="1"/>
</dbReference>
<name>A0ABR0E8Y3_ZASCE</name>
<dbReference type="PANTHER" id="PTHR38791">
    <property type="entry name" value="ZN(II)2CYS6 TRANSCRIPTION FACTOR (EUROFUNG)-RELATED-RELATED"/>
    <property type="match status" value="1"/>
</dbReference>
<dbReference type="Pfam" id="PF00172">
    <property type="entry name" value="Zn_clus"/>
    <property type="match status" value="1"/>
</dbReference>
<feature type="domain" description="Zn(2)-C6 fungal-type" evidence="3">
    <location>
        <begin position="9"/>
        <end position="37"/>
    </location>
</feature>
<feature type="non-terminal residue" evidence="4">
    <location>
        <position position="1"/>
    </location>
</feature>
<keyword evidence="5" id="KW-1185">Reference proteome</keyword>
<dbReference type="InterPro" id="IPR036864">
    <property type="entry name" value="Zn2-C6_fun-type_DNA-bd_sf"/>
</dbReference>
<protein>
    <recommendedName>
        <fullName evidence="3">Zn(2)-C6 fungal-type domain-containing protein</fullName>
    </recommendedName>
</protein>
<feature type="region of interest" description="Disordered" evidence="2">
    <location>
        <begin position="621"/>
        <end position="641"/>
    </location>
</feature>
<dbReference type="EMBL" id="JAXOVC010000008">
    <property type="protein sequence ID" value="KAK4497691.1"/>
    <property type="molecule type" value="Genomic_DNA"/>
</dbReference>
<dbReference type="InterPro" id="IPR053175">
    <property type="entry name" value="DHMBA_Reg_Transcription_Factor"/>
</dbReference>
<dbReference type="CDD" id="cd00067">
    <property type="entry name" value="GAL4"/>
    <property type="match status" value="1"/>
</dbReference>
<organism evidence="4 5">
    <name type="scientific">Zasmidium cellare</name>
    <name type="common">Wine cellar mold</name>
    <name type="synonym">Racodium cellare</name>
    <dbReference type="NCBI Taxonomy" id="395010"/>
    <lineage>
        <taxon>Eukaryota</taxon>
        <taxon>Fungi</taxon>
        <taxon>Dikarya</taxon>
        <taxon>Ascomycota</taxon>
        <taxon>Pezizomycotina</taxon>
        <taxon>Dothideomycetes</taxon>
        <taxon>Dothideomycetidae</taxon>
        <taxon>Mycosphaerellales</taxon>
        <taxon>Mycosphaerellaceae</taxon>
        <taxon>Zasmidium</taxon>
    </lineage>
</organism>
<evidence type="ECO:0000256" key="1">
    <source>
        <dbReference type="ARBA" id="ARBA00023242"/>
    </source>
</evidence>
<dbReference type="PROSITE" id="PS00463">
    <property type="entry name" value="ZN2_CY6_FUNGAL_1"/>
    <property type="match status" value="1"/>
</dbReference>
<comment type="caution">
    <text evidence="4">The sequence shown here is derived from an EMBL/GenBank/DDBJ whole genome shotgun (WGS) entry which is preliminary data.</text>
</comment>
<feature type="region of interest" description="Disordered" evidence="2">
    <location>
        <begin position="48"/>
        <end position="126"/>
    </location>
</feature>
<evidence type="ECO:0000313" key="4">
    <source>
        <dbReference type="EMBL" id="KAK4497691.1"/>
    </source>
</evidence>
<evidence type="ECO:0000256" key="2">
    <source>
        <dbReference type="SAM" id="MobiDB-lite"/>
    </source>
</evidence>
<gene>
    <name evidence="4" type="ORF">PRZ48_010344</name>
</gene>
<dbReference type="InterPro" id="IPR001138">
    <property type="entry name" value="Zn2Cys6_DnaBD"/>
</dbReference>
<accession>A0ABR0E8Y3</accession>
<dbReference type="Proteomes" id="UP001305779">
    <property type="component" value="Unassembled WGS sequence"/>
</dbReference>
<sequence>VYLGRPSRGCRTCKSRRIKCDETRPACQNCVKTNRECPGLPEEVDLIFRTENPATRKKPKKGERKGSDDVDVSEIRNLGDDFDQVQQSVLQSQPAKSSRSSRKGSPPKNGQNKNGAKRASRGSKVDLQGQTTFNPALEEQATTFFFNNFVLTPRSKETTRGFLEILGPMLEAGGDGSALQLATQAVAMSTLANWPGRRHLMAKSQGLYTRALTAIQHDIQCPKQAVSDSTLLTVLMFSMYESVTSSEHSVQAWARHIDGAVTIVKARGTKQFDDPRALLLFRAVRTQMLTSSIQQRKAIPDFPGPRGWMSDAEGENTAASSLLEFSVLLPNILAKAKTLFTSEQTGETISEVTALLHQAHEIQQALLQWESQMPPQWCYSSVANIPTRAKMDKIDEMDTWPGVLHIYKDVHVACVRNNTRVSQILCSSIVIDALKWLDPLHFQMDERFTLAKMRLQSLVDDICYSVPFHLYGPDVVHKIRPNGQIRNPGQALGGYFLIWPLFTASNIQDIPDLQRRWLRGRLQTIARQYGLDQANIMSSMNKGRAGVSWTDKLQYDDLKSQQPSYVNSKEAPAESSSSMFVNVNYEPKQPSFDLCSLDPIEKQLSPSSQDEFAFLEELGLTDGSSSLSDSPFEQMDLMEVV</sequence>
<feature type="compositionally biased region" description="Basic and acidic residues" evidence="2">
    <location>
        <begin position="64"/>
        <end position="79"/>
    </location>
</feature>
<keyword evidence="1" id="KW-0539">Nucleus</keyword>
<dbReference type="Pfam" id="PF11951">
    <property type="entry name" value="Fungal_trans_2"/>
    <property type="match status" value="1"/>
</dbReference>
<evidence type="ECO:0000313" key="5">
    <source>
        <dbReference type="Proteomes" id="UP001305779"/>
    </source>
</evidence>
<dbReference type="SMART" id="SM00066">
    <property type="entry name" value="GAL4"/>
    <property type="match status" value="1"/>
</dbReference>
<feature type="compositionally biased region" description="Low complexity" evidence="2">
    <location>
        <begin position="621"/>
        <end position="630"/>
    </location>
</feature>
<dbReference type="Gene3D" id="4.10.240.10">
    <property type="entry name" value="Zn(2)-C6 fungal-type DNA-binding domain"/>
    <property type="match status" value="1"/>
</dbReference>
<proteinExistence type="predicted"/>
<evidence type="ECO:0000259" key="3">
    <source>
        <dbReference type="PROSITE" id="PS50048"/>
    </source>
</evidence>
<dbReference type="PANTHER" id="PTHR38791:SF13">
    <property type="entry name" value="ZN(2)-C6 FUNGAL-TYPE DOMAIN-CONTAINING PROTEIN"/>
    <property type="match status" value="1"/>
</dbReference>
<dbReference type="InterPro" id="IPR021858">
    <property type="entry name" value="Fun_TF"/>
</dbReference>
<dbReference type="SUPFAM" id="SSF57701">
    <property type="entry name" value="Zn2/Cys6 DNA-binding domain"/>
    <property type="match status" value="1"/>
</dbReference>